<proteinExistence type="predicted"/>
<keyword evidence="2" id="KW-1185">Reference proteome</keyword>
<evidence type="ECO:0000313" key="1">
    <source>
        <dbReference type="EMBL" id="TKR73165.1"/>
    </source>
</evidence>
<reference evidence="1 2" key="1">
    <citation type="journal article" date="2015" name="Genome Biol.">
        <title>Comparative genomics of Steinernema reveals deeply conserved gene regulatory networks.</title>
        <authorList>
            <person name="Dillman A.R."/>
            <person name="Macchietto M."/>
            <person name="Porter C.F."/>
            <person name="Rogers A."/>
            <person name="Williams B."/>
            <person name="Antoshechkin I."/>
            <person name="Lee M.M."/>
            <person name="Goodwin Z."/>
            <person name="Lu X."/>
            <person name="Lewis E.E."/>
            <person name="Goodrich-Blair H."/>
            <person name="Stock S.P."/>
            <person name="Adams B.J."/>
            <person name="Sternberg P.W."/>
            <person name="Mortazavi A."/>
        </authorList>
    </citation>
    <scope>NUCLEOTIDE SEQUENCE [LARGE SCALE GENOMIC DNA]</scope>
    <source>
        <strain evidence="1 2">ALL</strain>
    </source>
</reference>
<evidence type="ECO:0000313" key="2">
    <source>
        <dbReference type="Proteomes" id="UP000298663"/>
    </source>
</evidence>
<comment type="caution">
    <text evidence="1">The sequence shown here is derived from an EMBL/GenBank/DDBJ whole genome shotgun (WGS) entry which is preliminary data.</text>
</comment>
<dbReference type="Proteomes" id="UP000298663">
    <property type="component" value="Unassembled WGS sequence"/>
</dbReference>
<protein>
    <submittedName>
        <fullName evidence="1">Uncharacterized protein</fullName>
    </submittedName>
</protein>
<gene>
    <name evidence="1" type="ORF">L596_020506</name>
</gene>
<dbReference type="EMBL" id="AZBU02000006">
    <property type="protein sequence ID" value="TKR73165.1"/>
    <property type="molecule type" value="Genomic_DNA"/>
</dbReference>
<dbReference type="OrthoDB" id="5801825at2759"/>
<dbReference type="Gene3D" id="3.30.470.20">
    <property type="entry name" value="ATP-grasp fold, B domain"/>
    <property type="match status" value="1"/>
</dbReference>
<dbReference type="AlphaFoldDB" id="A0A4V6XW02"/>
<name>A0A4V6XW02_STECR</name>
<reference evidence="1 2" key="2">
    <citation type="journal article" date="2019" name="G3 (Bethesda)">
        <title>Hybrid Assembly of the Genome of the Entomopathogenic Nematode Steinernema carpocapsae Identifies the X-Chromosome.</title>
        <authorList>
            <person name="Serra L."/>
            <person name="Macchietto M."/>
            <person name="Macias-Munoz A."/>
            <person name="McGill C.J."/>
            <person name="Rodriguez I.M."/>
            <person name="Rodriguez B."/>
            <person name="Murad R."/>
            <person name="Mortazavi A."/>
        </authorList>
    </citation>
    <scope>NUCLEOTIDE SEQUENCE [LARGE SCALE GENOMIC DNA]</scope>
    <source>
        <strain evidence="1 2">ALL</strain>
    </source>
</reference>
<organism evidence="1 2">
    <name type="scientific">Steinernema carpocapsae</name>
    <name type="common">Entomopathogenic nematode</name>
    <dbReference type="NCBI Taxonomy" id="34508"/>
    <lineage>
        <taxon>Eukaryota</taxon>
        <taxon>Metazoa</taxon>
        <taxon>Ecdysozoa</taxon>
        <taxon>Nematoda</taxon>
        <taxon>Chromadorea</taxon>
        <taxon>Rhabditida</taxon>
        <taxon>Tylenchina</taxon>
        <taxon>Panagrolaimomorpha</taxon>
        <taxon>Strongyloidoidea</taxon>
        <taxon>Steinernematidae</taxon>
        <taxon>Steinernema</taxon>
    </lineage>
</organism>
<sequence length="153" mass="17558">MIQGFQLENGTDNYLLNELSYRPAGERTNAVLYDACGIDQYSALILASIDPCYVPLPSHLWKPKIVSSVWYTYKKGVLRTRNEVPKQPDVSGSITKVEWFVPEGKVMPNAKCYCCNLIMKFVLESNSAEERDKDLKWIDANWKPDVVEFLEEM</sequence>
<accession>A0A4V6XW02</accession>